<evidence type="ECO:0000256" key="5">
    <source>
        <dbReference type="ARBA" id="ARBA00023172"/>
    </source>
</evidence>
<name>A0A0K2SID3_LIMPI</name>
<evidence type="ECO:0000256" key="4">
    <source>
        <dbReference type="ARBA" id="ARBA00023125"/>
    </source>
</evidence>
<sequence>MKRIPPSRQLGQQIQELLEHGLPEGDGGSLLGEIARLGMRRLIQEALEEEVARFLGREHYQRRAAGEPLRGHRNGYRTKGFATAEGEIPVAVPQVRETQEPFVSQLLGMLAGRTDELERLTAEMYARGLSTRDIEEAFTGEDGGRLLTRTEVSRITEALWEEYETFRSRSLAELDVVYLFLDAVFEPLRRTGTTREGILCAWGITVEGRRVLLHLALGNKESYENWLEFLRDMVGRGLGTPLTVTTDGAPGLIRAVEAMWPKSLRVRCWAHKARNVLDKVPEEMRAEVKAYLAAVREAPTPADGKQAARRFVERFERDYPSAVRSFTDDLEASLNHLKVPLAHRKYVRTTNLIERSFEEERRRTKVLPRFWTEHSALKLVFATLQRATKRWQRVRITELERKQIAALRRELGLDPDPGPGRKSEESVEKTTHAA</sequence>
<proteinExistence type="inferred from homology"/>
<dbReference type="Pfam" id="PF00872">
    <property type="entry name" value="Transposase_mut"/>
    <property type="match status" value="1"/>
</dbReference>
<dbReference type="GO" id="GO:0006313">
    <property type="term" value="P:DNA transposition"/>
    <property type="evidence" value="ECO:0007669"/>
    <property type="project" value="UniProtKB-UniRule"/>
</dbReference>
<organism evidence="8 9">
    <name type="scientific">Limnochorda pilosa</name>
    <dbReference type="NCBI Taxonomy" id="1555112"/>
    <lineage>
        <taxon>Bacteria</taxon>
        <taxon>Bacillati</taxon>
        <taxon>Bacillota</taxon>
        <taxon>Limnochordia</taxon>
        <taxon>Limnochordales</taxon>
        <taxon>Limnochordaceae</taxon>
        <taxon>Limnochorda</taxon>
    </lineage>
</organism>
<evidence type="ECO:0000256" key="6">
    <source>
        <dbReference type="RuleBase" id="RU365089"/>
    </source>
</evidence>
<gene>
    <name evidence="8" type="ORF">LIP_0988</name>
</gene>
<dbReference type="InterPro" id="IPR001207">
    <property type="entry name" value="Transposase_mutator"/>
</dbReference>
<dbReference type="PANTHER" id="PTHR33217">
    <property type="entry name" value="TRANSPOSASE FOR INSERTION SEQUENCE ELEMENT IS1081"/>
    <property type="match status" value="1"/>
</dbReference>
<dbReference type="AlphaFoldDB" id="A0A0K2SID3"/>
<keyword evidence="4 6" id="KW-0238">DNA-binding</keyword>
<dbReference type="NCBIfam" id="NF033543">
    <property type="entry name" value="transpos_IS256"/>
    <property type="match status" value="1"/>
</dbReference>
<evidence type="ECO:0000256" key="2">
    <source>
        <dbReference type="ARBA" id="ARBA00010961"/>
    </source>
</evidence>
<comment type="function">
    <text evidence="1 6">Required for the transposition of the insertion element.</text>
</comment>
<dbReference type="Proteomes" id="UP000065807">
    <property type="component" value="Chromosome"/>
</dbReference>
<dbReference type="RefSeq" id="WP_068134931.1">
    <property type="nucleotide sequence ID" value="NZ_AP014924.1"/>
</dbReference>
<dbReference type="GO" id="GO:0004803">
    <property type="term" value="F:transposase activity"/>
    <property type="evidence" value="ECO:0007669"/>
    <property type="project" value="UniProtKB-UniRule"/>
</dbReference>
<evidence type="ECO:0000256" key="3">
    <source>
        <dbReference type="ARBA" id="ARBA00022578"/>
    </source>
</evidence>
<dbReference type="PATRIC" id="fig|1555112.3.peg.1027"/>
<keyword evidence="3 6" id="KW-0815">Transposition</keyword>
<feature type="region of interest" description="Disordered" evidence="7">
    <location>
        <begin position="409"/>
        <end position="434"/>
    </location>
</feature>
<dbReference type="STRING" id="1555112.LIP_0988"/>
<dbReference type="EMBL" id="AP014924">
    <property type="protein sequence ID" value="BAS26845.1"/>
    <property type="molecule type" value="Genomic_DNA"/>
</dbReference>
<dbReference type="KEGG" id="lpil:LIP_0988"/>
<evidence type="ECO:0000313" key="8">
    <source>
        <dbReference type="EMBL" id="BAS26845.1"/>
    </source>
</evidence>
<keyword evidence="5 6" id="KW-0233">DNA recombination</keyword>
<accession>A0A0K2SID3</accession>
<protein>
    <recommendedName>
        <fullName evidence="6">Mutator family transposase</fullName>
    </recommendedName>
</protein>
<reference evidence="9" key="2">
    <citation type="journal article" date="2016" name="Int. J. Syst. Evol. Microbiol.">
        <title>Complete genome sequence and cell structure of Limnochorda pilosa, a Gram-negative spore-former within the phylum Firmicutes.</title>
        <authorList>
            <person name="Watanabe M."/>
            <person name="Kojima H."/>
            <person name="Fukui M."/>
        </authorList>
    </citation>
    <scope>NUCLEOTIDE SEQUENCE [LARGE SCALE GENOMIC DNA]</scope>
    <source>
        <strain evidence="9">HC45</strain>
    </source>
</reference>
<keyword evidence="6" id="KW-0814">Transposable element</keyword>
<dbReference type="PANTHER" id="PTHR33217:SF9">
    <property type="entry name" value="MUTATOR FAMILY TRANSPOSASE"/>
    <property type="match status" value="1"/>
</dbReference>
<evidence type="ECO:0000313" key="9">
    <source>
        <dbReference type="Proteomes" id="UP000065807"/>
    </source>
</evidence>
<comment type="similarity">
    <text evidence="2 6">Belongs to the transposase mutator family.</text>
</comment>
<evidence type="ECO:0000256" key="1">
    <source>
        <dbReference type="ARBA" id="ARBA00002190"/>
    </source>
</evidence>
<keyword evidence="9" id="KW-1185">Reference proteome</keyword>
<dbReference type="GO" id="GO:0003677">
    <property type="term" value="F:DNA binding"/>
    <property type="evidence" value="ECO:0007669"/>
    <property type="project" value="UniProtKB-UniRule"/>
</dbReference>
<feature type="compositionally biased region" description="Basic and acidic residues" evidence="7">
    <location>
        <begin position="419"/>
        <end position="434"/>
    </location>
</feature>
<evidence type="ECO:0000256" key="7">
    <source>
        <dbReference type="SAM" id="MobiDB-lite"/>
    </source>
</evidence>
<reference evidence="9" key="1">
    <citation type="submission" date="2015-07" db="EMBL/GenBank/DDBJ databases">
        <title>Complete genome sequence and phylogenetic analysis of Limnochorda pilosa.</title>
        <authorList>
            <person name="Watanabe M."/>
            <person name="Kojima H."/>
            <person name="Fukui M."/>
        </authorList>
    </citation>
    <scope>NUCLEOTIDE SEQUENCE [LARGE SCALE GENOMIC DNA]</scope>
    <source>
        <strain evidence="9">HC45</strain>
    </source>
</reference>
<dbReference type="OrthoDB" id="9779930at2"/>